<dbReference type="InterPro" id="IPR052155">
    <property type="entry name" value="Biofilm_reg_signaling"/>
</dbReference>
<dbReference type="PANTHER" id="PTHR44757">
    <property type="entry name" value="DIGUANYLATE CYCLASE DGCP"/>
    <property type="match status" value="1"/>
</dbReference>
<sequence>MTEVHGIVEQFSPHGLPPGSADINSNPTFTDRELAPLLWFTLESAVDEVYWLNVSGTIRFVNKRAARSLGWPRDELNGMHISDIQEEMPPEKALPLNRSLVNTEGEEVFEAVHRRRNGSRYPVSVHRRVFPGTGDLQYLLFCRDTTHRHEFVWRIKEAAAEKTMILNAIHENLVLYDRDFHILWCNDDPAEWFGLSPDALPGRICYEILYNRTTPCEGCTVRQVIEGGVPITEEKRLGNGRFVKTSVYPVHDAGGEVIGAVESCLNISKRKSAEQRYMELFSTMQNGFVVFALEERNGTDDLVFLEANPAYEALSGLLVHELIGNSCRTLFPEGRDAIISRYAAVARTGAPAVFEDYNPIFRRHFRIQAYAPKRGQVAALYTDITEVVNLNEQKKQSLIQIERNFEQLAILNDEIRNPLQVIIGLSILSPAEESEKILEQASTINRLVNTLDQRWLESEKIRDFLRKHYDYT</sequence>
<dbReference type="PROSITE" id="PS50112">
    <property type="entry name" value="PAS"/>
    <property type="match status" value="1"/>
</dbReference>
<dbReference type="AlphaFoldDB" id="A0A9X9T8F8"/>
<dbReference type="RefSeq" id="WP_268187687.1">
    <property type="nucleotide sequence ID" value="NZ_CP113361.1"/>
</dbReference>
<dbReference type="Proteomes" id="UP001163096">
    <property type="component" value="Chromosome"/>
</dbReference>
<dbReference type="Pfam" id="PF08448">
    <property type="entry name" value="PAS_4"/>
    <property type="match status" value="2"/>
</dbReference>
<dbReference type="PANTHER" id="PTHR44757:SF2">
    <property type="entry name" value="BIOFILM ARCHITECTURE MAINTENANCE PROTEIN MBAA"/>
    <property type="match status" value="1"/>
</dbReference>
<dbReference type="InterPro" id="IPR000014">
    <property type="entry name" value="PAS"/>
</dbReference>
<proteinExistence type="predicted"/>
<gene>
    <name evidence="3" type="ORF">OU421_05925</name>
</gene>
<dbReference type="Pfam" id="PF13426">
    <property type="entry name" value="PAS_9"/>
    <property type="match status" value="1"/>
</dbReference>
<reference evidence="3" key="1">
    <citation type="submission" date="2022-11" db="EMBL/GenBank/DDBJ databases">
        <title>Complete genome sequence of Methanogenium organophilum DSM 3596.</title>
        <authorList>
            <person name="Chen S.-C."/>
            <person name="Lai S.-J."/>
            <person name="You Y.-T."/>
        </authorList>
    </citation>
    <scope>NUCLEOTIDE SEQUENCE</scope>
    <source>
        <strain evidence="3">DSM 3596</strain>
    </source>
</reference>
<name>A0A9X9T8F8_METOG</name>
<dbReference type="EMBL" id="CP113361">
    <property type="protein sequence ID" value="WAI02408.1"/>
    <property type="molecule type" value="Genomic_DNA"/>
</dbReference>
<feature type="domain" description="PAC" evidence="2">
    <location>
        <begin position="227"/>
        <end position="279"/>
    </location>
</feature>
<dbReference type="CDD" id="cd00130">
    <property type="entry name" value="PAS"/>
    <property type="match status" value="3"/>
</dbReference>
<dbReference type="PROSITE" id="PS50113">
    <property type="entry name" value="PAC"/>
    <property type="match status" value="1"/>
</dbReference>
<dbReference type="GeneID" id="76834621"/>
<feature type="domain" description="PAS" evidence="1">
    <location>
        <begin position="42"/>
        <end position="91"/>
    </location>
</feature>
<evidence type="ECO:0000259" key="1">
    <source>
        <dbReference type="PROSITE" id="PS50112"/>
    </source>
</evidence>
<keyword evidence="4" id="KW-1185">Reference proteome</keyword>
<dbReference type="KEGG" id="mou:OU421_05925"/>
<evidence type="ECO:0000259" key="2">
    <source>
        <dbReference type="PROSITE" id="PS50113"/>
    </source>
</evidence>
<dbReference type="InterPro" id="IPR013656">
    <property type="entry name" value="PAS_4"/>
</dbReference>
<accession>A0A9X9T8F8</accession>
<evidence type="ECO:0000313" key="3">
    <source>
        <dbReference type="EMBL" id="WAI02408.1"/>
    </source>
</evidence>
<dbReference type="Gene3D" id="3.30.450.20">
    <property type="entry name" value="PAS domain"/>
    <property type="match status" value="3"/>
</dbReference>
<organism evidence="3 4">
    <name type="scientific">Methanogenium organophilum</name>
    <dbReference type="NCBI Taxonomy" id="2199"/>
    <lineage>
        <taxon>Archaea</taxon>
        <taxon>Methanobacteriati</taxon>
        <taxon>Methanobacteriota</taxon>
        <taxon>Stenosarchaea group</taxon>
        <taxon>Methanomicrobia</taxon>
        <taxon>Methanomicrobiales</taxon>
        <taxon>Methanomicrobiaceae</taxon>
        <taxon>Methanogenium</taxon>
    </lineage>
</organism>
<evidence type="ECO:0000313" key="4">
    <source>
        <dbReference type="Proteomes" id="UP001163096"/>
    </source>
</evidence>
<dbReference type="SUPFAM" id="SSF55785">
    <property type="entry name" value="PYP-like sensor domain (PAS domain)"/>
    <property type="match status" value="3"/>
</dbReference>
<dbReference type="SMART" id="SM00091">
    <property type="entry name" value="PAS"/>
    <property type="match status" value="3"/>
</dbReference>
<dbReference type="InterPro" id="IPR000700">
    <property type="entry name" value="PAS-assoc_C"/>
</dbReference>
<protein>
    <submittedName>
        <fullName evidence="3">PAS domain-containing protein</fullName>
    </submittedName>
</protein>
<dbReference type="NCBIfam" id="TIGR00229">
    <property type="entry name" value="sensory_box"/>
    <property type="match status" value="2"/>
</dbReference>
<dbReference type="InterPro" id="IPR035965">
    <property type="entry name" value="PAS-like_dom_sf"/>
</dbReference>